<protein>
    <submittedName>
        <fullName evidence="2">MarR family transcriptional regulator</fullName>
    </submittedName>
</protein>
<feature type="domain" description="HTH marR-type" evidence="1">
    <location>
        <begin position="89"/>
        <end position="217"/>
    </location>
</feature>
<dbReference type="GO" id="GO:0003700">
    <property type="term" value="F:DNA-binding transcription factor activity"/>
    <property type="evidence" value="ECO:0007669"/>
    <property type="project" value="InterPro"/>
</dbReference>
<dbReference type="GO" id="GO:0006950">
    <property type="term" value="P:response to stress"/>
    <property type="evidence" value="ECO:0007669"/>
    <property type="project" value="TreeGrafter"/>
</dbReference>
<dbReference type="InterPro" id="IPR036390">
    <property type="entry name" value="WH_DNA-bd_sf"/>
</dbReference>
<dbReference type="Pfam" id="PF01047">
    <property type="entry name" value="MarR"/>
    <property type="match status" value="1"/>
</dbReference>
<dbReference type="InterPro" id="IPR000835">
    <property type="entry name" value="HTH_MarR-typ"/>
</dbReference>
<evidence type="ECO:0000259" key="1">
    <source>
        <dbReference type="PROSITE" id="PS50995"/>
    </source>
</evidence>
<comment type="caution">
    <text evidence="2">The sequence shown here is derived from an EMBL/GenBank/DDBJ whole genome shotgun (WGS) entry which is preliminary data.</text>
</comment>
<sequence>MGNLFIGLPQLAVRYLEYQAKRRSSNSNIEISPLHWGFFAHISANIFELDRVEASIRPGQIATRLGDNLMETTAEARRYAGSTDGETPTHTLAGAFHHLEISLRRLRSEYATRLELTNSEYSALTAVGHAEQITPKELSRTLHMTTGAVTAMLDRLERAGLVVRQNHPKDRRSVLIVPTAQGSAALDAVVGGYQAAIDRLVATEDRFLDPMITELIKRAAWSLTQEAEALSDGSSATGQS</sequence>
<dbReference type="AlphaFoldDB" id="A0A934SKQ2"/>
<organism evidence="2 3">
    <name type="scientific">Lacisediminihabitans changchengi</name>
    <dbReference type="NCBI Taxonomy" id="2787634"/>
    <lineage>
        <taxon>Bacteria</taxon>
        <taxon>Bacillati</taxon>
        <taxon>Actinomycetota</taxon>
        <taxon>Actinomycetes</taxon>
        <taxon>Micrococcales</taxon>
        <taxon>Microbacteriaceae</taxon>
        <taxon>Lacisediminihabitans</taxon>
    </lineage>
</organism>
<dbReference type="PANTHER" id="PTHR33164:SF43">
    <property type="entry name" value="HTH-TYPE TRANSCRIPTIONAL REPRESSOR YETL"/>
    <property type="match status" value="1"/>
</dbReference>
<gene>
    <name evidence="2" type="ORF">IV501_05640</name>
</gene>
<evidence type="ECO:0000313" key="2">
    <source>
        <dbReference type="EMBL" id="MBK4347111.1"/>
    </source>
</evidence>
<proteinExistence type="predicted"/>
<evidence type="ECO:0000313" key="3">
    <source>
        <dbReference type="Proteomes" id="UP000636458"/>
    </source>
</evidence>
<name>A0A934SKQ2_9MICO</name>
<dbReference type="PROSITE" id="PS50995">
    <property type="entry name" value="HTH_MARR_2"/>
    <property type="match status" value="1"/>
</dbReference>
<dbReference type="SUPFAM" id="SSF46785">
    <property type="entry name" value="Winged helix' DNA-binding domain"/>
    <property type="match status" value="1"/>
</dbReference>
<dbReference type="Gene3D" id="1.10.10.10">
    <property type="entry name" value="Winged helix-like DNA-binding domain superfamily/Winged helix DNA-binding domain"/>
    <property type="match status" value="1"/>
</dbReference>
<keyword evidence="3" id="KW-1185">Reference proteome</keyword>
<dbReference type="SMART" id="SM00347">
    <property type="entry name" value="HTH_MARR"/>
    <property type="match status" value="1"/>
</dbReference>
<dbReference type="PRINTS" id="PR00598">
    <property type="entry name" value="HTHMARR"/>
</dbReference>
<reference evidence="2" key="1">
    <citation type="submission" date="2021-01" db="EMBL/GenBank/DDBJ databases">
        <title>Lacisediminihabitans sp. nov. strain G11-30, isolated from Antarctic Soil.</title>
        <authorList>
            <person name="Li J."/>
        </authorList>
    </citation>
    <scope>NUCLEOTIDE SEQUENCE</scope>
    <source>
        <strain evidence="2">G11-30</strain>
    </source>
</reference>
<dbReference type="PANTHER" id="PTHR33164">
    <property type="entry name" value="TRANSCRIPTIONAL REGULATOR, MARR FAMILY"/>
    <property type="match status" value="1"/>
</dbReference>
<dbReference type="RefSeq" id="WP_200555482.1">
    <property type="nucleotide sequence ID" value="NZ_JAEPES010000002.1"/>
</dbReference>
<dbReference type="Proteomes" id="UP000636458">
    <property type="component" value="Unassembled WGS sequence"/>
</dbReference>
<accession>A0A934SKQ2</accession>
<dbReference type="InterPro" id="IPR039422">
    <property type="entry name" value="MarR/SlyA-like"/>
</dbReference>
<dbReference type="EMBL" id="JAEPES010000002">
    <property type="protein sequence ID" value="MBK4347111.1"/>
    <property type="molecule type" value="Genomic_DNA"/>
</dbReference>
<dbReference type="InterPro" id="IPR036388">
    <property type="entry name" value="WH-like_DNA-bd_sf"/>
</dbReference>